<proteinExistence type="inferred from homology"/>
<comment type="similarity">
    <text evidence="1">Belongs to the helicase family. RecQ subfamily.</text>
</comment>
<dbReference type="GO" id="GO:0003677">
    <property type="term" value="F:DNA binding"/>
    <property type="evidence" value="ECO:0007669"/>
    <property type="project" value="UniProtKB-KW"/>
</dbReference>
<reference evidence="7 8" key="1">
    <citation type="submission" date="2014-04" db="EMBL/GenBank/DDBJ databases">
        <authorList>
            <consortium name="DOE Joint Genome Institute"/>
            <person name="Kuo A."/>
            <person name="Tarkka M."/>
            <person name="Buscot F."/>
            <person name="Kohler A."/>
            <person name="Nagy L.G."/>
            <person name="Floudas D."/>
            <person name="Copeland A."/>
            <person name="Barry K.W."/>
            <person name="Cichocki N."/>
            <person name="Veneault-Fourrey C."/>
            <person name="LaButti K."/>
            <person name="Lindquist E.A."/>
            <person name="Lipzen A."/>
            <person name="Lundell T."/>
            <person name="Morin E."/>
            <person name="Murat C."/>
            <person name="Sun H."/>
            <person name="Tunlid A."/>
            <person name="Henrissat B."/>
            <person name="Grigoriev I.V."/>
            <person name="Hibbett D.S."/>
            <person name="Martin F."/>
            <person name="Nordberg H.P."/>
            <person name="Cantor M.N."/>
            <person name="Hua S.X."/>
        </authorList>
    </citation>
    <scope>NUCLEOTIDE SEQUENCE [LARGE SCALE GENOMIC DNA]</scope>
    <source>
        <strain evidence="7 8">F 1598</strain>
    </source>
</reference>
<dbReference type="PANTHER" id="PTHR13710">
    <property type="entry name" value="DNA HELICASE RECQ FAMILY MEMBER"/>
    <property type="match status" value="1"/>
</dbReference>
<evidence type="ECO:0000313" key="8">
    <source>
        <dbReference type="Proteomes" id="UP000054166"/>
    </source>
</evidence>
<dbReference type="EC" id="5.6.2.4" evidence="5"/>
<dbReference type="Pfam" id="PF00270">
    <property type="entry name" value="DEAD"/>
    <property type="match status" value="1"/>
</dbReference>
<dbReference type="Proteomes" id="UP000054166">
    <property type="component" value="Unassembled WGS sequence"/>
</dbReference>
<dbReference type="GO" id="GO:0005694">
    <property type="term" value="C:chromosome"/>
    <property type="evidence" value="ECO:0007669"/>
    <property type="project" value="TreeGrafter"/>
</dbReference>
<dbReference type="PANTHER" id="PTHR13710:SF105">
    <property type="entry name" value="ATP-DEPENDENT DNA HELICASE Q1"/>
    <property type="match status" value="1"/>
</dbReference>
<dbReference type="HOGENOM" id="CLU_2062372_0_0_1"/>
<dbReference type="GO" id="GO:0005737">
    <property type="term" value="C:cytoplasm"/>
    <property type="evidence" value="ECO:0007669"/>
    <property type="project" value="TreeGrafter"/>
</dbReference>
<dbReference type="GO" id="GO:0009378">
    <property type="term" value="F:four-way junction helicase activity"/>
    <property type="evidence" value="ECO:0007669"/>
    <property type="project" value="TreeGrafter"/>
</dbReference>
<evidence type="ECO:0000256" key="3">
    <source>
        <dbReference type="ARBA" id="ARBA00023235"/>
    </source>
</evidence>
<dbReference type="SUPFAM" id="SSF52540">
    <property type="entry name" value="P-loop containing nucleoside triphosphate hydrolases"/>
    <property type="match status" value="1"/>
</dbReference>
<accession>A0A0C3EZ15</accession>
<dbReference type="GO" id="GO:0000724">
    <property type="term" value="P:double-strand break repair via homologous recombination"/>
    <property type="evidence" value="ECO:0007669"/>
    <property type="project" value="TreeGrafter"/>
</dbReference>
<keyword evidence="3" id="KW-0413">Isomerase</keyword>
<evidence type="ECO:0000259" key="6">
    <source>
        <dbReference type="Pfam" id="PF00270"/>
    </source>
</evidence>
<organism evidence="7 8">
    <name type="scientific">Piloderma croceum (strain F 1598)</name>
    <dbReference type="NCBI Taxonomy" id="765440"/>
    <lineage>
        <taxon>Eukaryota</taxon>
        <taxon>Fungi</taxon>
        <taxon>Dikarya</taxon>
        <taxon>Basidiomycota</taxon>
        <taxon>Agaricomycotina</taxon>
        <taxon>Agaricomycetes</taxon>
        <taxon>Agaricomycetidae</taxon>
        <taxon>Atheliales</taxon>
        <taxon>Atheliaceae</taxon>
        <taxon>Piloderma</taxon>
    </lineage>
</organism>
<keyword evidence="8" id="KW-1185">Reference proteome</keyword>
<dbReference type="OrthoDB" id="10261556at2759"/>
<dbReference type="EMBL" id="KN833098">
    <property type="protein sequence ID" value="KIM72971.1"/>
    <property type="molecule type" value="Genomic_DNA"/>
</dbReference>
<name>A0A0C3EZ15_PILCF</name>
<dbReference type="GO" id="GO:0043138">
    <property type="term" value="F:3'-5' DNA helicase activity"/>
    <property type="evidence" value="ECO:0007669"/>
    <property type="project" value="UniProtKB-EC"/>
</dbReference>
<dbReference type="InterPro" id="IPR027417">
    <property type="entry name" value="P-loop_NTPase"/>
</dbReference>
<dbReference type="STRING" id="765440.A0A0C3EZ15"/>
<dbReference type="InParanoid" id="A0A0C3EZ15"/>
<keyword evidence="2" id="KW-0238">DNA-binding</keyword>
<evidence type="ECO:0000256" key="5">
    <source>
        <dbReference type="ARBA" id="ARBA00034808"/>
    </source>
</evidence>
<evidence type="ECO:0000256" key="1">
    <source>
        <dbReference type="ARBA" id="ARBA00005446"/>
    </source>
</evidence>
<dbReference type="GO" id="GO:0005524">
    <property type="term" value="F:ATP binding"/>
    <property type="evidence" value="ECO:0007669"/>
    <property type="project" value="InterPro"/>
</dbReference>
<evidence type="ECO:0000256" key="4">
    <source>
        <dbReference type="ARBA" id="ARBA00034617"/>
    </source>
</evidence>
<feature type="domain" description="DEAD/DEAH-box helicase" evidence="6">
    <location>
        <begin position="34"/>
        <end position="90"/>
    </location>
</feature>
<dbReference type="Gene3D" id="3.40.50.300">
    <property type="entry name" value="P-loop containing nucleotide triphosphate hydrolases"/>
    <property type="match status" value="1"/>
</dbReference>
<evidence type="ECO:0000256" key="2">
    <source>
        <dbReference type="ARBA" id="ARBA00023125"/>
    </source>
</evidence>
<dbReference type="InterPro" id="IPR011545">
    <property type="entry name" value="DEAD/DEAH_box_helicase_dom"/>
</dbReference>
<comment type="catalytic activity">
    <reaction evidence="4">
        <text>Couples ATP hydrolysis with the unwinding of duplex DNA by translocating in the 3'-5' direction.</text>
        <dbReference type="EC" id="5.6.2.4"/>
    </reaction>
</comment>
<dbReference type="AlphaFoldDB" id="A0A0C3EZ15"/>
<protein>
    <recommendedName>
        <fullName evidence="5">DNA 3'-5' helicase</fullName>
        <ecNumber evidence="5">5.6.2.4</ecNumber>
    </recommendedName>
</protein>
<sequence length="119" mass="12780">MVSTSKVRIFNAGEVNMEILVERALAVLRRSPFPWQLETAEAILRGEDVIIDVGTGSGKTLCFALPLLTNETDMVIVVSPLTALMVDQAWSAEVSTVPVCAETLASGGPDNLYKLTADE</sequence>
<evidence type="ECO:0000313" key="7">
    <source>
        <dbReference type="EMBL" id="KIM72971.1"/>
    </source>
</evidence>
<gene>
    <name evidence="7" type="ORF">PILCRDRAFT_15633</name>
</gene>
<reference evidence="8" key="2">
    <citation type="submission" date="2015-01" db="EMBL/GenBank/DDBJ databases">
        <title>Evolutionary Origins and Diversification of the Mycorrhizal Mutualists.</title>
        <authorList>
            <consortium name="DOE Joint Genome Institute"/>
            <consortium name="Mycorrhizal Genomics Consortium"/>
            <person name="Kohler A."/>
            <person name="Kuo A."/>
            <person name="Nagy L.G."/>
            <person name="Floudas D."/>
            <person name="Copeland A."/>
            <person name="Barry K.W."/>
            <person name="Cichocki N."/>
            <person name="Veneault-Fourrey C."/>
            <person name="LaButti K."/>
            <person name="Lindquist E.A."/>
            <person name="Lipzen A."/>
            <person name="Lundell T."/>
            <person name="Morin E."/>
            <person name="Murat C."/>
            <person name="Riley R."/>
            <person name="Ohm R."/>
            <person name="Sun H."/>
            <person name="Tunlid A."/>
            <person name="Henrissat B."/>
            <person name="Grigoriev I.V."/>
            <person name="Hibbett D.S."/>
            <person name="Martin F."/>
        </authorList>
    </citation>
    <scope>NUCLEOTIDE SEQUENCE [LARGE SCALE GENOMIC DNA]</scope>
    <source>
        <strain evidence="8">F 1598</strain>
    </source>
</reference>